<feature type="DNA-binding region" description="H-T-H motif" evidence="2">
    <location>
        <begin position="33"/>
        <end position="52"/>
    </location>
</feature>
<dbReference type="InterPro" id="IPR001647">
    <property type="entry name" value="HTH_TetR"/>
</dbReference>
<keyword evidence="6" id="KW-1185">Reference proteome</keyword>
<keyword evidence="3" id="KW-0472">Membrane</keyword>
<name>A0A923NKP9_9FIRM</name>
<dbReference type="PANTHER" id="PTHR43479">
    <property type="entry name" value="ACREF/ENVCD OPERON REPRESSOR-RELATED"/>
    <property type="match status" value="1"/>
</dbReference>
<gene>
    <name evidence="5" type="ORF">H9L42_10700</name>
</gene>
<sequence length="190" mass="22193">MEKPVDRRVRKTKNQLRQGLARLMLKKSLKEITVKELTDLVDMNRGTFYLHYRDIYDMVEKIEDTIMTEFQRILDSVSDEELSRSLLPLFSRIYAYLAENADLCAAFLGENGDITFLERLKGLVHDKCFQTWEKKYEHIDARQFEYFYAFIISGHIGLIQTWLDTGMKESPEEIAALAAELSLHGGQFLE</sequence>
<keyword evidence="3" id="KW-0812">Transmembrane</keyword>
<evidence type="ECO:0000256" key="3">
    <source>
        <dbReference type="SAM" id="Phobius"/>
    </source>
</evidence>
<dbReference type="AlphaFoldDB" id="A0A923NKP9"/>
<dbReference type="InterPro" id="IPR039532">
    <property type="entry name" value="TetR_C_Firmicutes"/>
</dbReference>
<feature type="transmembrane region" description="Helical" evidence="3">
    <location>
        <begin position="144"/>
        <end position="163"/>
    </location>
</feature>
<evidence type="ECO:0000313" key="5">
    <source>
        <dbReference type="EMBL" id="MBC6680304.1"/>
    </source>
</evidence>
<reference evidence="5" key="1">
    <citation type="submission" date="2020-08" db="EMBL/GenBank/DDBJ databases">
        <title>Genome public.</title>
        <authorList>
            <person name="Liu C."/>
            <person name="Sun Q."/>
        </authorList>
    </citation>
    <scope>NUCLEOTIDE SEQUENCE</scope>
    <source>
        <strain evidence="5">BX12</strain>
    </source>
</reference>
<dbReference type="Pfam" id="PF14278">
    <property type="entry name" value="TetR_C_8"/>
    <property type="match status" value="1"/>
</dbReference>
<dbReference type="RefSeq" id="WP_187303401.1">
    <property type="nucleotide sequence ID" value="NZ_JACRYT010000011.1"/>
</dbReference>
<dbReference type="SUPFAM" id="SSF46689">
    <property type="entry name" value="Homeodomain-like"/>
    <property type="match status" value="1"/>
</dbReference>
<evidence type="ECO:0000256" key="2">
    <source>
        <dbReference type="PROSITE-ProRule" id="PRU00335"/>
    </source>
</evidence>
<proteinExistence type="predicted"/>
<keyword evidence="1 2" id="KW-0238">DNA-binding</keyword>
<dbReference type="Proteomes" id="UP000602647">
    <property type="component" value="Unassembled WGS sequence"/>
</dbReference>
<comment type="caution">
    <text evidence="5">The sequence shown here is derived from an EMBL/GenBank/DDBJ whole genome shotgun (WGS) entry which is preliminary data.</text>
</comment>
<protein>
    <submittedName>
        <fullName evidence="5">TetR/AcrR family transcriptional regulator C-terminal domain-containing protein</fullName>
    </submittedName>
</protein>
<dbReference type="Gene3D" id="1.10.357.10">
    <property type="entry name" value="Tetracycline Repressor, domain 2"/>
    <property type="match status" value="1"/>
</dbReference>
<accession>A0A923NKP9</accession>
<dbReference type="InterPro" id="IPR050624">
    <property type="entry name" value="HTH-type_Tx_Regulator"/>
</dbReference>
<dbReference type="InterPro" id="IPR009057">
    <property type="entry name" value="Homeodomain-like_sf"/>
</dbReference>
<evidence type="ECO:0000256" key="1">
    <source>
        <dbReference type="ARBA" id="ARBA00023125"/>
    </source>
</evidence>
<dbReference type="GO" id="GO:0003677">
    <property type="term" value="F:DNA binding"/>
    <property type="evidence" value="ECO:0007669"/>
    <property type="project" value="UniProtKB-UniRule"/>
</dbReference>
<dbReference type="EMBL" id="JACRYT010000011">
    <property type="protein sequence ID" value="MBC6680304.1"/>
    <property type="molecule type" value="Genomic_DNA"/>
</dbReference>
<keyword evidence="3" id="KW-1133">Transmembrane helix</keyword>
<evidence type="ECO:0000259" key="4">
    <source>
        <dbReference type="PROSITE" id="PS50977"/>
    </source>
</evidence>
<evidence type="ECO:0000313" key="6">
    <source>
        <dbReference type="Proteomes" id="UP000602647"/>
    </source>
</evidence>
<feature type="domain" description="HTH tetR-type" evidence="4">
    <location>
        <begin position="10"/>
        <end position="70"/>
    </location>
</feature>
<dbReference type="PANTHER" id="PTHR43479:SF7">
    <property type="entry name" value="TETR-FAMILY TRANSCRIPTIONAL REGULATOR"/>
    <property type="match status" value="1"/>
</dbReference>
<organism evidence="5 6">
    <name type="scientific">Zhenpiania hominis</name>
    <dbReference type="NCBI Taxonomy" id="2763644"/>
    <lineage>
        <taxon>Bacteria</taxon>
        <taxon>Bacillati</taxon>
        <taxon>Bacillota</taxon>
        <taxon>Clostridia</taxon>
        <taxon>Peptostreptococcales</taxon>
        <taxon>Anaerovoracaceae</taxon>
        <taxon>Zhenpiania</taxon>
    </lineage>
</organism>
<dbReference type="PROSITE" id="PS50977">
    <property type="entry name" value="HTH_TETR_2"/>
    <property type="match status" value="1"/>
</dbReference>